<feature type="compositionally biased region" description="Polar residues" evidence="2">
    <location>
        <begin position="1"/>
        <end position="11"/>
    </location>
</feature>
<dbReference type="GO" id="GO:0042910">
    <property type="term" value="F:xenobiotic transmembrane transporter activity"/>
    <property type="evidence" value="ECO:0007669"/>
    <property type="project" value="InterPro"/>
</dbReference>
<dbReference type="EMBL" id="JABEQJ010000010">
    <property type="protein sequence ID" value="MBB2160463.1"/>
    <property type="molecule type" value="Genomic_DNA"/>
</dbReference>
<name>A0A7W4ICQ4_9PROT</name>
<comment type="caution">
    <text evidence="4">The sequence shown here is derived from an EMBL/GenBank/DDBJ whole genome shotgun (WGS) entry which is preliminary data.</text>
</comment>
<accession>A0A7W4ICQ4</accession>
<keyword evidence="3" id="KW-1133">Transmembrane helix</keyword>
<keyword evidence="3" id="KW-0812">Transmembrane</keyword>
<reference evidence="4 5" key="1">
    <citation type="submission" date="2020-04" db="EMBL/GenBank/DDBJ databases">
        <title>Description of novel Gluconacetobacter.</title>
        <authorList>
            <person name="Sombolestani A."/>
        </authorList>
    </citation>
    <scope>NUCLEOTIDE SEQUENCE [LARGE SCALE GENOMIC DNA]</scope>
    <source>
        <strain evidence="4 5">LMG 19747</strain>
    </source>
</reference>
<evidence type="ECO:0000256" key="1">
    <source>
        <dbReference type="ARBA" id="ARBA00022448"/>
    </source>
</evidence>
<feature type="transmembrane region" description="Helical" evidence="3">
    <location>
        <begin position="105"/>
        <end position="128"/>
    </location>
</feature>
<evidence type="ECO:0000313" key="4">
    <source>
        <dbReference type="EMBL" id="MBB2160463.1"/>
    </source>
</evidence>
<dbReference type="Proteomes" id="UP000589085">
    <property type="component" value="Unassembled WGS sequence"/>
</dbReference>
<feature type="region of interest" description="Disordered" evidence="2">
    <location>
        <begin position="1"/>
        <end position="21"/>
    </location>
</feature>
<evidence type="ECO:0008006" key="6">
    <source>
        <dbReference type="Google" id="ProtNLM"/>
    </source>
</evidence>
<dbReference type="PANTHER" id="PTHR43298:SF2">
    <property type="entry name" value="FMN_FAD EXPORTER YEEO-RELATED"/>
    <property type="match status" value="1"/>
</dbReference>
<dbReference type="InterPro" id="IPR050222">
    <property type="entry name" value="MATE_MdtK"/>
</dbReference>
<organism evidence="4 5">
    <name type="scientific">Gluconacetobacter sacchari</name>
    <dbReference type="NCBI Taxonomy" id="92759"/>
    <lineage>
        <taxon>Bacteria</taxon>
        <taxon>Pseudomonadati</taxon>
        <taxon>Pseudomonadota</taxon>
        <taxon>Alphaproteobacteria</taxon>
        <taxon>Acetobacterales</taxon>
        <taxon>Acetobacteraceae</taxon>
        <taxon>Gluconacetobacter</taxon>
    </lineage>
</organism>
<proteinExistence type="predicted"/>
<dbReference type="PANTHER" id="PTHR43298">
    <property type="entry name" value="MULTIDRUG RESISTANCE PROTEIN NORM-RELATED"/>
    <property type="match status" value="1"/>
</dbReference>
<dbReference type="Pfam" id="PF01554">
    <property type="entry name" value="MatE"/>
    <property type="match status" value="1"/>
</dbReference>
<feature type="compositionally biased region" description="Basic and acidic residues" evidence="2">
    <location>
        <begin position="12"/>
        <end position="21"/>
    </location>
</feature>
<dbReference type="InterPro" id="IPR002528">
    <property type="entry name" value="MATE_fam"/>
</dbReference>
<protein>
    <recommendedName>
        <fullName evidence="6">Multidrug resistance protein NorM</fullName>
    </recommendedName>
</protein>
<dbReference type="GO" id="GO:0015297">
    <property type="term" value="F:antiporter activity"/>
    <property type="evidence" value="ECO:0007669"/>
    <property type="project" value="InterPro"/>
</dbReference>
<gene>
    <name evidence="4" type="ORF">HLH48_09805</name>
</gene>
<dbReference type="RefSeq" id="WP_182997328.1">
    <property type="nucleotide sequence ID" value="NZ_JABEQJ010000010.1"/>
</dbReference>
<keyword evidence="1" id="KW-0813">Transport</keyword>
<dbReference type="AlphaFoldDB" id="A0A7W4ICQ4"/>
<sequence length="173" mass="17962">MNQTRNIQQGVSRRELTTGARRPDRVRRAAGVAVATAIGGMGVVGCLIYLFRAPIVGFYLDASLPDNAQSARIAMSALLLAAIFQVADGAQAVLVGVLRGRGDALVPMVLAVAGYWGVGFPLAGWLAFRRGLGVVGLWGGVATALVTVALLLGGRTVYTLRRAGFSASPPRSA</sequence>
<feature type="transmembrane region" description="Helical" evidence="3">
    <location>
        <begin position="71"/>
        <end position="98"/>
    </location>
</feature>
<feature type="transmembrane region" description="Helical" evidence="3">
    <location>
        <begin position="29"/>
        <end position="51"/>
    </location>
</feature>
<evidence type="ECO:0000256" key="2">
    <source>
        <dbReference type="SAM" id="MobiDB-lite"/>
    </source>
</evidence>
<feature type="transmembrane region" description="Helical" evidence="3">
    <location>
        <begin position="134"/>
        <end position="152"/>
    </location>
</feature>
<keyword evidence="3" id="KW-0472">Membrane</keyword>
<evidence type="ECO:0000256" key="3">
    <source>
        <dbReference type="SAM" id="Phobius"/>
    </source>
</evidence>
<dbReference type="GO" id="GO:0005886">
    <property type="term" value="C:plasma membrane"/>
    <property type="evidence" value="ECO:0007669"/>
    <property type="project" value="TreeGrafter"/>
</dbReference>
<evidence type="ECO:0000313" key="5">
    <source>
        <dbReference type="Proteomes" id="UP000589085"/>
    </source>
</evidence>